<dbReference type="Pfam" id="PF06429">
    <property type="entry name" value="Flg_bbr_C"/>
    <property type="match status" value="1"/>
</dbReference>
<dbReference type="Pfam" id="PF07559">
    <property type="entry name" value="FlgE_D2"/>
    <property type="match status" value="1"/>
</dbReference>
<dbReference type="PANTHER" id="PTHR30435:SF1">
    <property type="entry name" value="FLAGELLAR HOOK PROTEIN FLGE"/>
    <property type="match status" value="1"/>
</dbReference>
<dbReference type="SUPFAM" id="SSF117143">
    <property type="entry name" value="Flagellar hook protein flgE"/>
    <property type="match status" value="1"/>
</dbReference>
<comment type="caution">
    <text evidence="10">The sequence shown here is derived from an EMBL/GenBank/DDBJ whole genome shotgun (WGS) entry which is preliminary data.</text>
</comment>
<feature type="domain" description="Flagellar hook protein FlgE D2" evidence="8">
    <location>
        <begin position="197"/>
        <end position="344"/>
    </location>
</feature>
<accession>A0A0E2B9Z5</accession>
<organism evidence="10 11">
    <name type="scientific">Leptospira santarosai str. MOR084</name>
    <dbReference type="NCBI Taxonomy" id="1049984"/>
    <lineage>
        <taxon>Bacteria</taxon>
        <taxon>Pseudomonadati</taxon>
        <taxon>Spirochaetota</taxon>
        <taxon>Spirochaetia</taxon>
        <taxon>Leptospirales</taxon>
        <taxon>Leptospiraceae</taxon>
        <taxon>Leptospira</taxon>
    </lineage>
</organism>
<dbReference type="InterPro" id="IPR010930">
    <property type="entry name" value="Flg_bb/hook_C_dom"/>
</dbReference>
<keyword evidence="10" id="KW-0969">Cilium</keyword>
<dbReference type="Pfam" id="PF00460">
    <property type="entry name" value="Flg_bb_rod"/>
    <property type="match status" value="1"/>
</dbReference>
<evidence type="ECO:0000259" key="6">
    <source>
        <dbReference type="Pfam" id="PF00460"/>
    </source>
</evidence>
<feature type="domain" description="Flagellar hook protein FlgE/F/G-like D1" evidence="9">
    <location>
        <begin position="95"/>
        <end position="162"/>
    </location>
</feature>
<dbReference type="NCBIfam" id="NF004241">
    <property type="entry name" value="PRK05682.1-5"/>
    <property type="match status" value="1"/>
</dbReference>
<evidence type="ECO:0000256" key="3">
    <source>
        <dbReference type="ARBA" id="ARBA00019015"/>
    </source>
</evidence>
<keyword evidence="10" id="KW-0282">Flagellum</keyword>
<sequence length="464" mass="50357">MMRSLYSGVSGLKNHQVRMDVIGNNISNVNTHGFKTERVTFQDMISQELRGASEPKENIGGVNPQQVGLGSLIAAIDKIMTQGSLQTTGKNTDVAMSGEGFFIVKDGDKQFYTRAGAFNLDKNGYYVNPANGLKVQGWNSRLDEKGNKFINSSASIEDIIIPVYSKEPAKATTQIDFKSNLNSSAPSVPPDATQEEITAMINDPDPKMRRGHVTTIKTFDDQGIQREFKMEFYKVRDNTWKARLSMTDATQLSADVSGTGGQNTQLPENTELEFGFTPDGKLVYVSDGVDSMNSGKLNAKVSFRIAGNPAVQSFDLNLGEAGMVDGITQFSSDFTTKAVKQDGYTMGYLESFSIDNSGTITGVFSNGVRQPLARIATAVFNNPAGLDKAGDTMFAYSMNSGEPNIGEAGVQGRGKINAGLLEMSNVDLSDQFTDMIVTQRGFQANSRTITTSDQMIQEVLGLKR</sequence>
<evidence type="ECO:0000256" key="4">
    <source>
        <dbReference type="ARBA" id="ARBA00023143"/>
    </source>
</evidence>
<dbReference type="InterPro" id="IPR001444">
    <property type="entry name" value="Flag_bb_rod_N"/>
</dbReference>
<keyword evidence="10" id="KW-0966">Cell projection</keyword>
<dbReference type="GeneID" id="29739825"/>
<keyword evidence="11" id="KW-1185">Reference proteome</keyword>
<dbReference type="NCBIfam" id="TIGR03506">
    <property type="entry name" value="FlgEFG_subfam"/>
    <property type="match status" value="1"/>
</dbReference>
<evidence type="ECO:0000259" key="9">
    <source>
        <dbReference type="Pfam" id="PF22692"/>
    </source>
</evidence>
<evidence type="ECO:0000256" key="1">
    <source>
        <dbReference type="ARBA" id="ARBA00004117"/>
    </source>
</evidence>
<dbReference type="EMBL" id="AHON02000078">
    <property type="protein sequence ID" value="EKO32191.1"/>
    <property type="molecule type" value="Genomic_DNA"/>
</dbReference>
<dbReference type="InterPro" id="IPR037058">
    <property type="entry name" value="Falgellar_hook_FlgE_sf"/>
</dbReference>
<evidence type="ECO:0000256" key="5">
    <source>
        <dbReference type="RuleBase" id="RU362116"/>
    </source>
</evidence>
<dbReference type="Proteomes" id="UP000006329">
    <property type="component" value="Unassembled WGS sequence"/>
</dbReference>
<comment type="function">
    <text evidence="5">A flexible structure which links the flagellar filament to the drive apparatus in the basal body.</text>
</comment>
<proteinExistence type="inferred from homology"/>
<dbReference type="AlphaFoldDB" id="A0A0E2B9Z5"/>
<comment type="subcellular location">
    <subcellularLocation>
        <location evidence="1 5">Bacterial flagellum basal body</location>
    </subcellularLocation>
</comment>
<dbReference type="InterPro" id="IPR019776">
    <property type="entry name" value="Flagellar_basal_body_rod_CS"/>
</dbReference>
<dbReference type="Gene3D" id="2.60.98.20">
    <property type="entry name" value="Flagellar hook protein FlgE"/>
    <property type="match status" value="1"/>
</dbReference>
<dbReference type="Pfam" id="PF22692">
    <property type="entry name" value="LlgE_F_G_D1"/>
    <property type="match status" value="1"/>
</dbReference>
<dbReference type="InterPro" id="IPR011491">
    <property type="entry name" value="FlgE_D2"/>
</dbReference>
<gene>
    <name evidence="10" type="ORF">LEP1GSC179_3994</name>
</gene>
<feature type="domain" description="Flagellar basal body rod protein N-terminal" evidence="6">
    <location>
        <begin position="5"/>
        <end position="35"/>
    </location>
</feature>
<evidence type="ECO:0000313" key="11">
    <source>
        <dbReference type="Proteomes" id="UP000006329"/>
    </source>
</evidence>
<evidence type="ECO:0000313" key="10">
    <source>
        <dbReference type="EMBL" id="EKO32191.1"/>
    </source>
</evidence>
<evidence type="ECO:0000259" key="7">
    <source>
        <dbReference type="Pfam" id="PF06429"/>
    </source>
</evidence>
<keyword evidence="4 5" id="KW-0975">Bacterial flagellum</keyword>
<dbReference type="GO" id="GO:0005829">
    <property type="term" value="C:cytosol"/>
    <property type="evidence" value="ECO:0007669"/>
    <property type="project" value="TreeGrafter"/>
</dbReference>
<dbReference type="GO" id="GO:0009425">
    <property type="term" value="C:bacterial-type flagellum basal body"/>
    <property type="evidence" value="ECO:0007669"/>
    <property type="project" value="UniProtKB-SubCell"/>
</dbReference>
<dbReference type="RefSeq" id="WP_004458113.1">
    <property type="nucleotide sequence ID" value="NZ_AHON02000078.1"/>
</dbReference>
<name>A0A0E2B9Z5_9LEPT</name>
<evidence type="ECO:0000259" key="8">
    <source>
        <dbReference type="Pfam" id="PF07559"/>
    </source>
</evidence>
<dbReference type="InterPro" id="IPR037925">
    <property type="entry name" value="FlgE/F/G-like"/>
</dbReference>
<feature type="domain" description="Flagellar basal-body/hook protein C-terminal" evidence="7">
    <location>
        <begin position="419"/>
        <end position="461"/>
    </location>
</feature>
<reference evidence="10" key="1">
    <citation type="submission" date="2012-10" db="EMBL/GenBank/DDBJ databases">
        <authorList>
            <person name="Harkins D.M."/>
            <person name="Durkin A.S."/>
            <person name="Brinkac L.M."/>
            <person name="Haft D.H."/>
            <person name="Selengut J.D."/>
            <person name="Sanka R."/>
            <person name="DePew J."/>
            <person name="Purushe J."/>
            <person name="Matthias M.A."/>
            <person name="Vinetz J.M."/>
            <person name="Sutton G.G."/>
            <person name="Nierman W.C."/>
            <person name="Fouts D.E."/>
        </authorList>
    </citation>
    <scope>NUCLEOTIDE SEQUENCE [LARGE SCALE GENOMIC DNA]</scope>
    <source>
        <strain evidence="10">MOR084</strain>
    </source>
</reference>
<comment type="similarity">
    <text evidence="2 5">Belongs to the flagella basal body rod proteins family.</text>
</comment>
<evidence type="ECO:0000256" key="2">
    <source>
        <dbReference type="ARBA" id="ARBA00009677"/>
    </source>
</evidence>
<dbReference type="GO" id="GO:0009424">
    <property type="term" value="C:bacterial-type flagellum hook"/>
    <property type="evidence" value="ECO:0007669"/>
    <property type="project" value="TreeGrafter"/>
</dbReference>
<dbReference type="PROSITE" id="PS00588">
    <property type="entry name" value="FLAGELLA_BB_ROD"/>
    <property type="match status" value="1"/>
</dbReference>
<dbReference type="GO" id="GO:0071978">
    <property type="term" value="P:bacterial-type flagellum-dependent swarming motility"/>
    <property type="evidence" value="ECO:0007669"/>
    <property type="project" value="TreeGrafter"/>
</dbReference>
<dbReference type="PANTHER" id="PTHR30435">
    <property type="entry name" value="FLAGELLAR PROTEIN"/>
    <property type="match status" value="1"/>
</dbReference>
<dbReference type="InterPro" id="IPR020013">
    <property type="entry name" value="Flagellar_FlgE/F/G"/>
</dbReference>
<dbReference type="InterPro" id="IPR053967">
    <property type="entry name" value="LlgE_F_G-like_D1"/>
</dbReference>
<protein>
    <recommendedName>
        <fullName evidence="3 5">Flagellar hook protein FlgE</fullName>
    </recommendedName>
</protein>